<dbReference type="PROSITE" id="PS00149">
    <property type="entry name" value="SULFATASE_2"/>
    <property type="match status" value="1"/>
</dbReference>
<evidence type="ECO:0000256" key="6">
    <source>
        <dbReference type="SAM" id="MobiDB-lite"/>
    </source>
</evidence>
<evidence type="ECO:0000313" key="8">
    <source>
        <dbReference type="EMBL" id="KAK9401907.1"/>
    </source>
</evidence>
<dbReference type="Pfam" id="PF00884">
    <property type="entry name" value="Sulfatase"/>
    <property type="match status" value="1"/>
</dbReference>
<dbReference type="EMBL" id="JAOTOJ010000004">
    <property type="protein sequence ID" value="KAK9401907.1"/>
    <property type="molecule type" value="Genomic_DNA"/>
</dbReference>
<comment type="caution">
    <text evidence="8">The sequence shown here is derived from an EMBL/GenBank/DDBJ whole genome shotgun (WGS) entry which is preliminary data.</text>
</comment>
<name>A0AAW1BKG9_CROAD</name>
<feature type="region of interest" description="Disordered" evidence="6">
    <location>
        <begin position="70"/>
        <end position="89"/>
    </location>
</feature>
<evidence type="ECO:0000259" key="7">
    <source>
        <dbReference type="Pfam" id="PF00884"/>
    </source>
</evidence>
<dbReference type="GO" id="GO:0046872">
    <property type="term" value="F:metal ion binding"/>
    <property type="evidence" value="ECO:0007669"/>
    <property type="project" value="UniProtKB-KW"/>
</dbReference>
<dbReference type="InterPro" id="IPR050738">
    <property type="entry name" value="Sulfatase"/>
</dbReference>
<dbReference type="GO" id="GO:0004065">
    <property type="term" value="F:arylsulfatase activity"/>
    <property type="evidence" value="ECO:0007669"/>
    <property type="project" value="TreeGrafter"/>
</dbReference>
<feature type="domain" description="Sulfatase N-terminal" evidence="7">
    <location>
        <begin position="4"/>
        <end position="338"/>
    </location>
</feature>
<comment type="similarity">
    <text evidence="2">Belongs to the sulfatase family.</text>
</comment>
<evidence type="ECO:0000256" key="4">
    <source>
        <dbReference type="ARBA" id="ARBA00022801"/>
    </source>
</evidence>
<dbReference type="PANTHER" id="PTHR42693">
    <property type="entry name" value="ARYLSULFATASE FAMILY MEMBER"/>
    <property type="match status" value="1"/>
</dbReference>
<proteinExistence type="inferred from homology"/>
<reference evidence="8 9" key="1">
    <citation type="journal article" date="2024" name="Proc. Natl. Acad. Sci. U.S.A.">
        <title>The genetic regulatory architecture and epigenomic basis for age-related changes in rattlesnake venom.</title>
        <authorList>
            <person name="Hogan M.P."/>
            <person name="Holding M.L."/>
            <person name="Nystrom G.S."/>
            <person name="Colston T.J."/>
            <person name="Bartlett D.A."/>
            <person name="Mason A.J."/>
            <person name="Ellsworth S.A."/>
            <person name="Rautsaw R.M."/>
            <person name="Lawrence K.C."/>
            <person name="Strickland J.L."/>
            <person name="He B."/>
            <person name="Fraser P."/>
            <person name="Margres M.J."/>
            <person name="Gilbert D.M."/>
            <person name="Gibbs H.L."/>
            <person name="Parkinson C.L."/>
            <person name="Rokyta D.R."/>
        </authorList>
    </citation>
    <scope>NUCLEOTIDE SEQUENCE [LARGE SCALE GENOMIC DNA]</scope>
    <source>
        <strain evidence="8">DRR0105</strain>
    </source>
</reference>
<dbReference type="PROSITE" id="PS00523">
    <property type="entry name" value="SULFATASE_1"/>
    <property type="match status" value="1"/>
</dbReference>
<comment type="cofactor">
    <cofactor evidence="1">
        <name>Ca(2+)</name>
        <dbReference type="ChEBI" id="CHEBI:29108"/>
    </cofactor>
</comment>
<evidence type="ECO:0000256" key="2">
    <source>
        <dbReference type="ARBA" id="ARBA00008779"/>
    </source>
</evidence>
<dbReference type="FunFam" id="3.40.720.10:FF:000004">
    <property type="entry name" value="Arylsulfatase E"/>
    <property type="match status" value="1"/>
</dbReference>
<dbReference type="PANTHER" id="PTHR42693:SF5">
    <property type="entry name" value="ARYLSULFATASE D"/>
    <property type="match status" value="1"/>
</dbReference>
<evidence type="ECO:0000256" key="5">
    <source>
        <dbReference type="ARBA" id="ARBA00022837"/>
    </source>
</evidence>
<dbReference type="Proteomes" id="UP001474421">
    <property type="component" value="Unassembled WGS sequence"/>
</dbReference>
<dbReference type="Gene3D" id="3.30.1120.10">
    <property type="match status" value="1"/>
</dbReference>
<dbReference type="InterPro" id="IPR017850">
    <property type="entry name" value="Alkaline_phosphatase_core_sf"/>
</dbReference>
<keyword evidence="3" id="KW-0479">Metal-binding</keyword>
<organism evidence="8 9">
    <name type="scientific">Crotalus adamanteus</name>
    <name type="common">Eastern diamondback rattlesnake</name>
    <dbReference type="NCBI Taxonomy" id="8729"/>
    <lineage>
        <taxon>Eukaryota</taxon>
        <taxon>Metazoa</taxon>
        <taxon>Chordata</taxon>
        <taxon>Craniata</taxon>
        <taxon>Vertebrata</taxon>
        <taxon>Euteleostomi</taxon>
        <taxon>Lepidosauria</taxon>
        <taxon>Squamata</taxon>
        <taxon>Bifurcata</taxon>
        <taxon>Unidentata</taxon>
        <taxon>Episquamata</taxon>
        <taxon>Toxicofera</taxon>
        <taxon>Serpentes</taxon>
        <taxon>Colubroidea</taxon>
        <taxon>Viperidae</taxon>
        <taxon>Crotalinae</taxon>
        <taxon>Crotalus</taxon>
    </lineage>
</organism>
<evidence type="ECO:0000313" key="9">
    <source>
        <dbReference type="Proteomes" id="UP001474421"/>
    </source>
</evidence>
<accession>A0AAW1BKG9</accession>
<keyword evidence="4" id="KW-0378">Hydrolase</keyword>
<sequence length="395" mass="44283">MSKPNILILMADDLGIGDLGCFGNDTIRTPNIDQLAKEGVKLTQHISASSLCTPSRSAFLTGRYPNRSGMAATTERRVKAGPGTTGGLPTNETTFATLLQQQGYTTGIIGKWHQGLNCESHNDHCHHPLNNGFDYFYGDPFTLVNDCLSWEYSELEPGNNNPYYVQIVAIVLNHEIIQQPLKVEDVAFRIVREAVSFIERNKNRPFLLFVSFLHVHTPCYSTSLFHGTSKHGLYGDNVMEMDWMVGNILAALNKEGLKNDTFTYFTSDNGGRIEIFQWGERLGGWNGKYKGGKGMGGWEGGIRVPGIVRWPGKIAPNTVLEEPTSLMDIYPTVVYLAGASVPQDRIIDGKNQIELLLRIVQRSAHEFMFHYCGTYLHAVRWHDKESEYKALFPYL</sequence>
<dbReference type="SUPFAM" id="SSF53649">
    <property type="entry name" value="Alkaline phosphatase-like"/>
    <property type="match status" value="1"/>
</dbReference>
<dbReference type="InterPro" id="IPR000917">
    <property type="entry name" value="Sulfatase_N"/>
</dbReference>
<dbReference type="AlphaFoldDB" id="A0AAW1BKG9"/>
<evidence type="ECO:0000256" key="1">
    <source>
        <dbReference type="ARBA" id="ARBA00001913"/>
    </source>
</evidence>
<evidence type="ECO:0000256" key="3">
    <source>
        <dbReference type="ARBA" id="ARBA00022723"/>
    </source>
</evidence>
<dbReference type="Gene3D" id="3.40.720.10">
    <property type="entry name" value="Alkaline Phosphatase, subunit A"/>
    <property type="match status" value="1"/>
</dbReference>
<keyword evidence="9" id="KW-1185">Reference proteome</keyword>
<keyword evidence="5" id="KW-0106">Calcium</keyword>
<gene>
    <name evidence="8" type="ORF">NXF25_010263</name>
</gene>
<protein>
    <submittedName>
        <fullName evidence="8">Arylsulfatase H-like</fullName>
    </submittedName>
</protein>
<dbReference type="InterPro" id="IPR024607">
    <property type="entry name" value="Sulfatase_CS"/>
</dbReference>